<comment type="caution">
    <text evidence="2">The sequence shown here is derived from an EMBL/GenBank/DDBJ whole genome shotgun (WGS) entry which is preliminary data.</text>
</comment>
<sequence>KVNGGTMKPKGTIGKKDLKFES</sequence>
<evidence type="ECO:0000313" key="3">
    <source>
        <dbReference type="Proteomes" id="UP000188268"/>
    </source>
</evidence>
<feature type="non-terminal residue" evidence="2">
    <location>
        <position position="1"/>
    </location>
</feature>
<name>A0A1R3HRN9_COCAP</name>
<dbReference type="Gramene" id="OMO72870">
    <property type="protein sequence ID" value="OMO72870"/>
    <property type="gene ID" value="CCACVL1_17546"/>
</dbReference>
<proteinExistence type="predicted"/>
<organism evidence="2 3">
    <name type="scientific">Corchorus capsularis</name>
    <name type="common">Jute</name>
    <dbReference type="NCBI Taxonomy" id="210143"/>
    <lineage>
        <taxon>Eukaryota</taxon>
        <taxon>Viridiplantae</taxon>
        <taxon>Streptophyta</taxon>
        <taxon>Embryophyta</taxon>
        <taxon>Tracheophyta</taxon>
        <taxon>Spermatophyta</taxon>
        <taxon>Magnoliopsida</taxon>
        <taxon>eudicotyledons</taxon>
        <taxon>Gunneridae</taxon>
        <taxon>Pentapetalae</taxon>
        <taxon>rosids</taxon>
        <taxon>malvids</taxon>
        <taxon>Malvales</taxon>
        <taxon>Malvaceae</taxon>
        <taxon>Grewioideae</taxon>
        <taxon>Apeibeae</taxon>
        <taxon>Corchorus</taxon>
    </lineage>
</organism>
<dbReference type="AlphaFoldDB" id="A0A1R3HRN9"/>
<protein>
    <submittedName>
        <fullName evidence="2">Uncharacterized protein</fullName>
    </submittedName>
</protein>
<evidence type="ECO:0000256" key="1">
    <source>
        <dbReference type="SAM" id="MobiDB-lite"/>
    </source>
</evidence>
<reference evidence="2 3" key="1">
    <citation type="submission" date="2013-09" db="EMBL/GenBank/DDBJ databases">
        <title>Corchorus capsularis genome sequencing.</title>
        <authorList>
            <person name="Alam M."/>
            <person name="Haque M.S."/>
            <person name="Islam M.S."/>
            <person name="Emdad E.M."/>
            <person name="Islam M.M."/>
            <person name="Ahmed B."/>
            <person name="Halim A."/>
            <person name="Hossen Q.M.M."/>
            <person name="Hossain M.Z."/>
            <person name="Ahmed R."/>
            <person name="Khan M.M."/>
            <person name="Islam R."/>
            <person name="Rashid M.M."/>
            <person name="Khan S.A."/>
            <person name="Rahman M.S."/>
            <person name="Alam M."/>
        </authorList>
    </citation>
    <scope>NUCLEOTIDE SEQUENCE [LARGE SCALE GENOMIC DNA]</scope>
    <source>
        <strain evidence="3">cv. CVL-1</strain>
        <tissue evidence="2">Whole seedling</tissue>
    </source>
</reference>
<gene>
    <name evidence="2" type="ORF">CCACVL1_17546</name>
</gene>
<keyword evidence="3" id="KW-1185">Reference proteome</keyword>
<evidence type="ECO:0000313" key="2">
    <source>
        <dbReference type="EMBL" id="OMO72870.1"/>
    </source>
</evidence>
<accession>A0A1R3HRN9</accession>
<feature type="region of interest" description="Disordered" evidence="1">
    <location>
        <begin position="1"/>
        <end position="22"/>
    </location>
</feature>
<dbReference type="Proteomes" id="UP000188268">
    <property type="component" value="Unassembled WGS sequence"/>
</dbReference>
<dbReference type="EMBL" id="AWWV01011326">
    <property type="protein sequence ID" value="OMO72870.1"/>
    <property type="molecule type" value="Genomic_DNA"/>
</dbReference>